<evidence type="ECO:0000313" key="9">
    <source>
        <dbReference type="Proteomes" id="UP000198775"/>
    </source>
</evidence>
<dbReference type="GO" id="GO:0003677">
    <property type="term" value="F:DNA binding"/>
    <property type="evidence" value="ECO:0007669"/>
    <property type="project" value="UniProtKB-KW"/>
</dbReference>
<evidence type="ECO:0000256" key="2">
    <source>
        <dbReference type="ARBA" id="ARBA00022722"/>
    </source>
</evidence>
<keyword evidence="4" id="KW-0378">Hydrolase</keyword>
<dbReference type="Gene3D" id="3.40.1350.10">
    <property type="match status" value="1"/>
</dbReference>
<dbReference type="PANTHER" id="PTHR38814:SF1">
    <property type="entry name" value="ENDONUCLEASE NUCS"/>
    <property type="match status" value="1"/>
</dbReference>
<evidence type="ECO:0000256" key="1">
    <source>
        <dbReference type="ARBA" id="ARBA00022490"/>
    </source>
</evidence>
<dbReference type="Pfam" id="PF01939">
    <property type="entry name" value="NucS_C"/>
    <property type="match status" value="1"/>
</dbReference>
<dbReference type="Pfam" id="PF21003">
    <property type="entry name" value="NucS_N"/>
    <property type="match status" value="1"/>
</dbReference>
<dbReference type="OrthoDB" id="15177at2157"/>
<proteinExistence type="predicted"/>
<reference evidence="9" key="1">
    <citation type="submission" date="2016-10" db="EMBL/GenBank/DDBJ databases">
        <authorList>
            <person name="Varghese N."/>
            <person name="Submissions S."/>
        </authorList>
    </citation>
    <scope>NUCLEOTIDE SEQUENCE [LARGE SCALE GENOMIC DNA]</scope>
    <source>
        <strain evidence="9">IBRC-M 10043</strain>
    </source>
</reference>
<dbReference type="Gene3D" id="2.70.180.20">
    <property type="match status" value="1"/>
</dbReference>
<name>A0A1H8VVX5_9EURY</name>
<dbReference type="InterPro" id="IPR002793">
    <property type="entry name" value="Endonuclease_NucS"/>
</dbReference>
<dbReference type="Proteomes" id="UP000198775">
    <property type="component" value="Unassembled WGS sequence"/>
</dbReference>
<evidence type="ECO:0000259" key="7">
    <source>
        <dbReference type="Pfam" id="PF21003"/>
    </source>
</evidence>
<dbReference type="GO" id="GO:0004519">
    <property type="term" value="F:endonuclease activity"/>
    <property type="evidence" value="ECO:0007669"/>
    <property type="project" value="UniProtKB-KW"/>
</dbReference>
<dbReference type="InterPro" id="IPR049173">
    <property type="entry name" value="NucS_N_sf"/>
</dbReference>
<dbReference type="PANTHER" id="PTHR38814">
    <property type="entry name" value="ENDONUCLEASE NUCS"/>
    <property type="match status" value="1"/>
</dbReference>
<dbReference type="EMBL" id="FOCX01000043">
    <property type="protein sequence ID" value="SEP19546.1"/>
    <property type="molecule type" value="Genomic_DNA"/>
</dbReference>
<evidence type="ECO:0000256" key="5">
    <source>
        <dbReference type="ARBA" id="ARBA00023125"/>
    </source>
</evidence>
<evidence type="ECO:0000256" key="4">
    <source>
        <dbReference type="ARBA" id="ARBA00022801"/>
    </source>
</evidence>
<dbReference type="InterPro" id="IPR048302">
    <property type="entry name" value="NucS_N"/>
</dbReference>
<organism evidence="8 9">
    <name type="scientific">Halorientalis persicus</name>
    <dbReference type="NCBI Taxonomy" id="1367881"/>
    <lineage>
        <taxon>Archaea</taxon>
        <taxon>Methanobacteriati</taxon>
        <taxon>Methanobacteriota</taxon>
        <taxon>Stenosarchaea group</taxon>
        <taxon>Halobacteria</taxon>
        <taxon>Halobacteriales</taxon>
        <taxon>Haloarculaceae</taxon>
        <taxon>Halorientalis</taxon>
    </lineage>
</organism>
<feature type="domain" description="Endonuclease NucS N-terminal PH-like" evidence="7">
    <location>
        <begin position="26"/>
        <end position="122"/>
    </location>
</feature>
<evidence type="ECO:0008006" key="10">
    <source>
        <dbReference type="Google" id="ProtNLM"/>
    </source>
</evidence>
<keyword evidence="5" id="KW-0238">DNA-binding</keyword>
<keyword evidence="3" id="KW-0255">Endonuclease</keyword>
<sequence length="252" mass="28542">MIVDQIVKPDFEALESALSESQGLDKVLVVFATCSVEWRGNRNGSIGTGQRIILCKPDGAISVHRPNWARAIARQGVNSTLELYPLETGFLLYASKSKGKHTIHIHLQEVPLVVVYSATDKAEPEHRETEEEMHAFIQSNPETLEDGLRILHHEHPIDVGTIDFVGADRSGNRVIIEVKTQYAKLSHVDQLQRYVKHYNRTDNASVRGLLVAPEFGEKTKRELRESGLEKCRLNEFQHQDLGPNQSSFERWQ</sequence>
<dbReference type="CDD" id="cd22341">
    <property type="entry name" value="NucS-like"/>
    <property type="match status" value="1"/>
</dbReference>
<dbReference type="InterPro" id="IPR048301">
    <property type="entry name" value="NucS_C"/>
</dbReference>
<dbReference type="GO" id="GO:0016787">
    <property type="term" value="F:hydrolase activity"/>
    <property type="evidence" value="ECO:0007669"/>
    <property type="project" value="UniProtKB-KW"/>
</dbReference>
<gene>
    <name evidence="8" type="ORF">SAMN05216388_10435</name>
</gene>
<dbReference type="RefSeq" id="WP_092664262.1">
    <property type="nucleotide sequence ID" value="NZ_FOCX01000043.1"/>
</dbReference>
<evidence type="ECO:0000313" key="8">
    <source>
        <dbReference type="EMBL" id="SEP19546.1"/>
    </source>
</evidence>
<evidence type="ECO:0000259" key="6">
    <source>
        <dbReference type="Pfam" id="PF01939"/>
    </source>
</evidence>
<dbReference type="InterPro" id="IPR011856">
    <property type="entry name" value="tRNA_endonuc-like_dom_sf"/>
</dbReference>
<keyword evidence="1" id="KW-0963">Cytoplasm</keyword>
<keyword evidence="9" id="KW-1185">Reference proteome</keyword>
<dbReference type="AlphaFoldDB" id="A0A1H8VVX5"/>
<keyword evidence="2" id="KW-0540">Nuclease</keyword>
<evidence type="ECO:0000256" key="3">
    <source>
        <dbReference type="ARBA" id="ARBA00022759"/>
    </source>
</evidence>
<protein>
    <recommendedName>
        <fullName evidence="10">Endonuclease NucS</fullName>
    </recommendedName>
</protein>
<accession>A0A1H8VVX5</accession>
<feature type="domain" description="Endonuclease NucS C-terminal" evidence="6">
    <location>
        <begin position="130"/>
        <end position="235"/>
    </location>
</feature>